<dbReference type="Proteomes" id="UP001595799">
    <property type="component" value="Unassembled WGS sequence"/>
</dbReference>
<keyword evidence="3" id="KW-1185">Reference proteome</keyword>
<feature type="compositionally biased region" description="Basic and acidic residues" evidence="1">
    <location>
        <begin position="127"/>
        <end position="137"/>
    </location>
</feature>
<proteinExistence type="predicted"/>
<evidence type="ECO:0000256" key="1">
    <source>
        <dbReference type="SAM" id="MobiDB-lite"/>
    </source>
</evidence>
<feature type="region of interest" description="Disordered" evidence="1">
    <location>
        <begin position="344"/>
        <end position="372"/>
    </location>
</feature>
<feature type="compositionally biased region" description="Basic residues" evidence="1">
    <location>
        <begin position="353"/>
        <end position="372"/>
    </location>
</feature>
<gene>
    <name evidence="2" type="ORF">ACFOW6_04995</name>
</gene>
<protein>
    <submittedName>
        <fullName evidence="2">Uncharacterized protein</fullName>
    </submittedName>
</protein>
<dbReference type="RefSeq" id="WP_382421241.1">
    <property type="nucleotide sequence ID" value="NZ_JBHSCW010000003.1"/>
</dbReference>
<feature type="region of interest" description="Disordered" evidence="1">
    <location>
        <begin position="114"/>
        <end position="142"/>
    </location>
</feature>
<reference evidence="3" key="1">
    <citation type="journal article" date="2019" name="Int. J. Syst. Evol. Microbiol.">
        <title>The Global Catalogue of Microorganisms (GCM) 10K type strain sequencing project: providing services to taxonomists for standard genome sequencing and annotation.</title>
        <authorList>
            <consortium name="The Broad Institute Genomics Platform"/>
            <consortium name="The Broad Institute Genome Sequencing Center for Infectious Disease"/>
            <person name="Wu L."/>
            <person name="Ma J."/>
        </authorList>
    </citation>
    <scope>NUCLEOTIDE SEQUENCE [LARGE SCALE GENOMIC DNA]</scope>
    <source>
        <strain evidence="3">CECT 8472</strain>
    </source>
</reference>
<dbReference type="EMBL" id="JBHSCW010000003">
    <property type="protein sequence ID" value="MFC4350896.1"/>
    <property type="molecule type" value="Genomic_DNA"/>
</dbReference>
<comment type="caution">
    <text evidence="2">The sequence shown here is derived from an EMBL/GenBank/DDBJ whole genome shotgun (WGS) entry which is preliminary data.</text>
</comment>
<accession>A0ABV8UJQ1</accession>
<evidence type="ECO:0000313" key="3">
    <source>
        <dbReference type="Proteomes" id="UP001595799"/>
    </source>
</evidence>
<organism evidence="2 3">
    <name type="scientific">Fodinicurvata halophila</name>
    <dbReference type="NCBI Taxonomy" id="1419723"/>
    <lineage>
        <taxon>Bacteria</taxon>
        <taxon>Pseudomonadati</taxon>
        <taxon>Pseudomonadota</taxon>
        <taxon>Alphaproteobacteria</taxon>
        <taxon>Rhodospirillales</taxon>
        <taxon>Rhodovibrionaceae</taxon>
        <taxon>Fodinicurvata</taxon>
    </lineage>
</organism>
<name>A0ABV8UJQ1_9PROT</name>
<sequence>MSLLKALAKKARAPVFAAIGENGLTAVDGLALDVRLAFKASPREAGILLVIGEIDAARLGYLERLHDQLPHPRATVFWRTESLARFGNATVVGEGEDAAEVIATVYRRLLAGDMPSEPDLLPDEPPNDWRGKGDHGQGGEGMMGGAPYGRPMAMPDDDIRDGLQLDAFTAEFGPFLPTFPPGLVLKLTLQGDVIQTLTMEHPPFPQSDETSAAGALRRAARLMRLIGQPARAERLQRLAMQIAHGEKPGAADNARALPRWVLASIPAGLGVTVDSGDVRARLTRTLDALHASSADYRQTTIPADARLDRLLAGLEWHEAMLVLASFSVGEIMQLGVNMRSEAAEVTNNAHESHRGHSSHHGHGAHGSHGGHG</sequence>
<evidence type="ECO:0000313" key="2">
    <source>
        <dbReference type="EMBL" id="MFC4350896.1"/>
    </source>
</evidence>